<evidence type="ECO:0000256" key="4">
    <source>
        <dbReference type="ARBA" id="ARBA00022475"/>
    </source>
</evidence>
<dbReference type="AlphaFoldDB" id="A0A1Y5HS23"/>
<evidence type="ECO:0000256" key="8">
    <source>
        <dbReference type="ARBA" id="ARBA00022989"/>
    </source>
</evidence>
<dbReference type="GO" id="GO:0005886">
    <property type="term" value="C:plasma membrane"/>
    <property type="evidence" value="ECO:0007669"/>
    <property type="project" value="UniProtKB-SubCell"/>
</dbReference>
<comment type="function">
    <text evidence="1 10">Controls the rotational direction of flagella during chemotaxis.</text>
</comment>
<evidence type="ECO:0000256" key="3">
    <source>
        <dbReference type="ARBA" id="ARBA00008281"/>
    </source>
</evidence>
<dbReference type="PANTHER" id="PTHR35091:SF2">
    <property type="entry name" value="FLAGELLAR PROTEIN FLIL"/>
    <property type="match status" value="1"/>
</dbReference>
<evidence type="ECO:0000256" key="5">
    <source>
        <dbReference type="ARBA" id="ARBA00022500"/>
    </source>
</evidence>
<evidence type="ECO:0000313" key="11">
    <source>
        <dbReference type="EMBL" id="OUS40111.1"/>
    </source>
</evidence>
<dbReference type="GO" id="GO:0071978">
    <property type="term" value="P:bacterial-type flagellum-dependent swarming motility"/>
    <property type="evidence" value="ECO:0007669"/>
    <property type="project" value="TreeGrafter"/>
</dbReference>
<keyword evidence="4" id="KW-1003">Cell membrane</keyword>
<keyword evidence="7 10" id="KW-0283">Flagellar rotation</keyword>
<protein>
    <recommendedName>
        <fullName evidence="10">Flagellar protein FliL</fullName>
    </recommendedName>
</protein>
<name>A0A1Y5HS23_OLEAN</name>
<gene>
    <name evidence="11" type="ORF">A9R00_07695</name>
</gene>
<comment type="caution">
    <text evidence="11">The sequence shown here is derived from an EMBL/GenBank/DDBJ whole genome shotgun (WGS) entry which is preliminary data.</text>
</comment>
<evidence type="ECO:0000256" key="10">
    <source>
        <dbReference type="RuleBase" id="RU364125"/>
    </source>
</evidence>
<feature type="transmembrane region" description="Helical" evidence="10">
    <location>
        <begin position="25"/>
        <end position="47"/>
    </location>
</feature>
<dbReference type="GO" id="GO:0009425">
    <property type="term" value="C:bacterial-type flagellum basal body"/>
    <property type="evidence" value="ECO:0007669"/>
    <property type="project" value="InterPro"/>
</dbReference>
<evidence type="ECO:0000256" key="9">
    <source>
        <dbReference type="ARBA" id="ARBA00023136"/>
    </source>
</evidence>
<reference evidence="12" key="1">
    <citation type="journal article" date="2017" name="Proc. Natl. Acad. Sci. U.S.A.">
        <title>Simulation of Deepwater Horizon oil plume reveals substrate specialization within a complex community of hydrocarbon degraders.</title>
        <authorList>
            <person name="Hu P."/>
            <person name="Dubinsky E.A."/>
            <person name="Probst A.J."/>
            <person name="Wang J."/>
            <person name="Sieber C.M.K."/>
            <person name="Tom L.M."/>
            <person name="Gardinali P."/>
            <person name="Banfield J.F."/>
            <person name="Atlas R.M."/>
            <person name="Andersen G.L."/>
        </authorList>
    </citation>
    <scope>NUCLEOTIDE SEQUENCE [LARGE SCALE GENOMIC DNA]</scope>
</reference>
<keyword evidence="6 10" id="KW-0812">Transmembrane</keyword>
<proteinExistence type="inferred from homology"/>
<dbReference type="GO" id="GO:0006935">
    <property type="term" value="P:chemotaxis"/>
    <property type="evidence" value="ECO:0007669"/>
    <property type="project" value="UniProtKB-KW"/>
</dbReference>
<organism evidence="11 12">
    <name type="scientific">Oleispira antarctica</name>
    <dbReference type="NCBI Taxonomy" id="188908"/>
    <lineage>
        <taxon>Bacteria</taxon>
        <taxon>Pseudomonadati</taxon>
        <taxon>Pseudomonadota</taxon>
        <taxon>Gammaproteobacteria</taxon>
        <taxon>Oceanospirillales</taxon>
        <taxon>Oceanospirillaceae</taxon>
        <taxon>Oleispira</taxon>
    </lineage>
</organism>
<accession>A0A1Y5HS23</accession>
<comment type="similarity">
    <text evidence="3 10">Belongs to the FliL family.</text>
</comment>
<evidence type="ECO:0000313" key="12">
    <source>
        <dbReference type="Proteomes" id="UP000227088"/>
    </source>
</evidence>
<evidence type="ECO:0000256" key="2">
    <source>
        <dbReference type="ARBA" id="ARBA00004162"/>
    </source>
</evidence>
<keyword evidence="10" id="KW-0997">Cell inner membrane</keyword>
<evidence type="ECO:0000256" key="1">
    <source>
        <dbReference type="ARBA" id="ARBA00002254"/>
    </source>
</evidence>
<evidence type="ECO:0000256" key="7">
    <source>
        <dbReference type="ARBA" id="ARBA00022779"/>
    </source>
</evidence>
<sequence>MAAEQDLKLDQANPESEEGGSKKKLIIIIVGVLLLIAIAVGATLFLMTGDDTDSADAEGAEEVVAEVAEVVIPAQYIKMKPRFIVNYNVGTRQRFLQTSIEIMTRSQGVVDAVELHNPMLRNEIVRILSEQDFKHLRTPEGRIELKTKLQNQLIAILKRESDIEGIEAVLFTDFVMQ</sequence>
<comment type="subcellular location">
    <subcellularLocation>
        <location evidence="10">Cell inner membrane</location>
    </subcellularLocation>
    <subcellularLocation>
        <location evidence="2">Cell membrane</location>
        <topology evidence="2">Single-pass membrane protein</topology>
    </subcellularLocation>
</comment>
<dbReference type="Pfam" id="PF03748">
    <property type="entry name" value="FliL"/>
    <property type="match status" value="1"/>
</dbReference>
<keyword evidence="9 10" id="KW-0472">Membrane</keyword>
<dbReference type="PANTHER" id="PTHR35091">
    <property type="entry name" value="FLAGELLAR PROTEIN FLIL"/>
    <property type="match status" value="1"/>
</dbReference>
<evidence type="ECO:0000256" key="6">
    <source>
        <dbReference type="ARBA" id="ARBA00022692"/>
    </source>
</evidence>
<keyword evidence="8 10" id="KW-1133">Transmembrane helix</keyword>
<keyword evidence="5 10" id="KW-0145">Chemotaxis</keyword>
<dbReference type="EMBL" id="MABE01000437">
    <property type="protein sequence ID" value="OUS40111.1"/>
    <property type="molecule type" value="Genomic_DNA"/>
</dbReference>
<dbReference type="Proteomes" id="UP000227088">
    <property type="component" value="Unassembled WGS sequence"/>
</dbReference>
<dbReference type="InterPro" id="IPR005503">
    <property type="entry name" value="FliL"/>
</dbReference>